<evidence type="ECO:0000256" key="5">
    <source>
        <dbReference type="ARBA" id="ARBA00022801"/>
    </source>
</evidence>
<feature type="binding site" evidence="11">
    <location>
        <position position="145"/>
    </location>
    <ligand>
        <name>Ca(2+)</name>
        <dbReference type="ChEBI" id="CHEBI:29108"/>
        <label>1</label>
    </ligand>
</feature>
<name>A0A7M7RD72_STRPU</name>
<dbReference type="PANTHER" id="PTHR10201:SF294">
    <property type="entry name" value="MATRIX METALLOPROTEINASE 16"/>
    <property type="match status" value="1"/>
</dbReference>
<feature type="region of interest" description="Disordered" evidence="15">
    <location>
        <begin position="286"/>
        <end position="309"/>
    </location>
</feature>
<feature type="binding site" evidence="11">
    <location>
        <position position="224"/>
    </location>
    <ligand>
        <name>Ca(2+)</name>
        <dbReference type="ChEBI" id="CHEBI:29108"/>
        <label>1</label>
    </ligand>
</feature>
<dbReference type="InterPro" id="IPR006026">
    <property type="entry name" value="Peptidase_Metallo"/>
</dbReference>
<dbReference type="EnsemblMetazoa" id="XM_776482">
    <property type="protein sequence ID" value="XP_781575"/>
    <property type="gene ID" value="LOC576145"/>
</dbReference>
<feature type="binding site" evidence="11">
    <location>
        <position position="219"/>
    </location>
    <ligand>
        <name>Zn(2+)</name>
        <dbReference type="ChEBI" id="CHEBI:29105"/>
        <label>1</label>
    </ligand>
</feature>
<dbReference type="InterPro" id="IPR033739">
    <property type="entry name" value="M10A_MMP"/>
</dbReference>
<feature type="repeat" description="Hemopexin" evidence="14">
    <location>
        <begin position="405"/>
        <end position="451"/>
    </location>
</feature>
<evidence type="ECO:0000256" key="9">
    <source>
        <dbReference type="PIRSR" id="PIRSR001191-1"/>
    </source>
</evidence>
<evidence type="ECO:0000256" key="15">
    <source>
        <dbReference type="SAM" id="MobiDB-lite"/>
    </source>
</evidence>
<dbReference type="RefSeq" id="XP_781575.3">
    <property type="nucleotide sequence ID" value="XM_776482.5"/>
</dbReference>
<keyword evidence="7" id="KW-0482">Metalloprotease</keyword>
<dbReference type="PRINTS" id="PR00138">
    <property type="entry name" value="MATRIXIN"/>
</dbReference>
<feature type="binding site" evidence="11">
    <location>
        <position position="456"/>
    </location>
    <ligand>
        <name>Ca(2+)</name>
        <dbReference type="ChEBI" id="CHEBI:29108"/>
        <label>4</label>
    </ligand>
</feature>
<evidence type="ECO:0000256" key="3">
    <source>
        <dbReference type="ARBA" id="ARBA00022723"/>
    </source>
</evidence>
<dbReference type="InterPro" id="IPR036365">
    <property type="entry name" value="PGBD-like_sf"/>
</dbReference>
<feature type="modified residue" description="Phosphotyrosine; by PKDCC" evidence="12">
    <location>
        <position position="393"/>
    </location>
</feature>
<feature type="repeat" description="Hemopexin" evidence="14">
    <location>
        <begin position="452"/>
        <end position="499"/>
    </location>
</feature>
<comment type="similarity">
    <text evidence="1">Belongs to the peptidase M10A family.</text>
</comment>
<feature type="short sequence motif" description="Cysteine switch" evidence="13">
    <location>
        <begin position="103"/>
        <end position="118"/>
    </location>
</feature>
<comment type="cofactor">
    <cofactor evidence="11">
        <name>Ca(2+)</name>
        <dbReference type="ChEBI" id="CHEBI:29108"/>
    </cofactor>
    <text evidence="11">Can bind about 5 Ca(2+) ions per subunit.</text>
</comment>
<dbReference type="PIRSF" id="PIRSF001191">
    <property type="entry name" value="Peptidase_M10A_matrix"/>
    <property type="match status" value="1"/>
</dbReference>
<feature type="binding site" description="in inhibited form" evidence="11">
    <location>
        <position position="105"/>
    </location>
    <ligand>
        <name>Zn(2+)</name>
        <dbReference type="ChEBI" id="CHEBI:29105"/>
        <label>2</label>
        <note>catalytic</note>
    </ligand>
</feature>
<sequence>MVDISSSVSSTFTCMRATMTFISVAVVIIFHLAVNSDALPMRDAQDAKMYLMNYGYLKQSDMANGQLTTEGDVVKALKQFQYMANIDETGTLDNDTMRMMKMPRCGMPDMVGTGSHDVRKKRFTLSQLKWPYTDLTYRLDGTTPDLPAALVNQIMALALKAWSDVSSLTFAQVAADQPADILIDFFEADHGDGNPFDGPGAVLAHAYFPNPNPIAGDAHFDDAETYTDGIPQGINLFQVAAHEFGHSLGLGHSTIDAALMAPFYQGYVPDFELHPDDVAGIQAHYGQNTNQAGGGDDGDAAPPTPPASGDCISQFTATTQTADGGFYFINDTHAFRIGPNGLEAGYPKTIATEFPGLPNNIDAGLFFQDNGKTYFFKGGDYYQFSSQTMDDGYPQAIATAFPGLPDDLDSAFVWTGNGRVYFTKGDQYYRFSAGVGVDDGYPRPLSLWTNLPPTLDAAMQHANGFTYFFSGDFYYRFNDDEFKVDAGYPRDTSVGWLGCAAAIGSGNVTVSPPGGGSTALTSAGLPSLLLVILIICSLYLADLCVLVNL</sequence>
<dbReference type="PANTHER" id="PTHR10201">
    <property type="entry name" value="MATRIX METALLOPROTEINASE"/>
    <property type="match status" value="1"/>
</dbReference>
<feature type="repeat" description="Hemopexin" evidence="14">
    <location>
        <begin position="358"/>
        <end position="404"/>
    </location>
</feature>
<dbReference type="SUPFAM" id="SSF50923">
    <property type="entry name" value="Hemopexin-like domain"/>
    <property type="match status" value="1"/>
</dbReference>
<dbReference type="InterPro" id="IPR021190">
    <property type="entry name" value="Pept_M10A"/>
</dbReference>
<dbReference type="CDD" id="cd00094">
    <property type="entry name" value="HX"/>
    <property type="match status" value="1"/>
</dbReference>
<dbReference type="InterPro" id="IPR024079">
    <property type="entry name" value="MetalloPept_cat_dom_sf"/>
</dbReference>
<evidence type="ECO:0000256" key="14">
    <source>
        <dbReference type="PROSITE-ProRule" id="PRU01011"/>
    </source>
</evidence>
<evidence type="ECO:0000256" key="11">
    <source>
        <dbReference type="PIRSR" id="PIRSR621190-2"/>
    </source>
</evidence>
<feature type="binding site" evidence="10">
    <location>
        <position position="252"/>
    </location>
    <ligand>
        <name>Zn(2+)</name>
        <dbReference type="ChEBI" id="CHEBI:29105"/>
        <label>2</label>
        <note>catalytic</note>
    </ligand>
</feature>
<dbReference type="GO" id="GO:0030574">
    <property type="term" value="P:collagen catabolic process"/>
    <property type="evidence" value="ECO:0000318"/>
    <property type="project" value="GO_Central"/>
</dbReference>
<accession>A0A7M7RD72</accession>
<feature type="transmembrane region" description="Helical" evidence="16">
    <location>
        <begin position="528"/>
        <end position="547"/>
    </location>
</feature>
<dbReference type="KEGG" id="spu:576145"/>
<feature type="binding site" evidence="11">
    <location>
        <position position="212"/>
    </location>
    <ligand>
        <name>Ca(2+)</name>
        <dbReference type="ChEBI" id="CHEBI:29108"/>
        <label>2</label>
    </ligand>
</feature>
<feature type="binding site" evidence="11">
    <location>
        <position position="180"/>
    </location>
    <ligand>
        <name>Ca(2+)</name>
        <dbReference type="ChEBI" id="CHEBI:29108"/>
        <label>2</label>
    </ligand>
</feature>
<keyword evidence="16" id="KW-0472">Membrane</keyword>
<evidence type="ECO:0000256" key="16">
    <source>
        <dbReference type="SAM" id="Phobius"/>
    </source>
</evidence>
<feature type="binding site" evidence="10">
    <location>
        <position position="242"/>
    </location>
    <ligand>
        <name>Zn(2+)</name>
        <dbReference type="ChEBI" id="CHEBI:29105"/>
        <label>2</label>
        <note>catalytic</note>
    </ligand>
</feature>
<dbReference type="InParanoid" id="A0A7M7RD72"/>
<evidence type="ECO:0000256" key="13">
    <source>
        <dbReference type="PIRSR" id="PIRSR621190-5"/>
    </source>
</evidence>
<dbReference type="CDD" id="cd04278">
    <property type="entry name" value="ZnMc_MMP"/>
    <property type="match status" value="1"/>
</dbReference>
<feature type="binding site" evidence="11">
    <location>
        <position position="221"/>
    </location>
    <ligand>
        <name>Ca(2+)</name>
        <dbReference type="ChEBI" id="CHEBI:29108"/>
        <label>3</label>
    </ligand>
</feature>
<dbReference type="GeneID" id="576145"/>
<feature type="binding site" evidence="11">
    <location>
        <position position="411"/>
    </location>
    <ligand>
        <name>Ca(2+)</name>
        <dbReference type="ChEBI" id="CHEBI:29108"/>
        <label>5</label>
    </ligand>
</feature>
<evidence type="ECO:0000256" key="1">
    <source>
        <dbReference type="ARBA" id="ARBA00010370"/>
    </source>
</evidence>
<dbReference type="InterPro" id="IPR001818">
    <property type="entry name" value="Pept_M10_metallopeptidase"/>
</dbReference>
<dbReference type="FunFam" id="3.40.390.10:FF:000068">
    <property type="entry name" value="Predicted protein"/>
    <property type="match status" value="1"/>
</dbReference>
<dbReference type="GO" id="GO:0031012">
    <property type="term" value="C:extracellular matrix"/>
    <property type="evidence" value="ECO:0007669"/>
    <property type="project" value="InterPro"/>
</dbReference>
<keyword evidence="5" id="KW-0378">Hydrolase</keyword>
<dbReference type="GO" id="GO:0006508">
    <property type="term" value="P:proteolysis"/>
    <property type="evidence" value="ECO:0007669"/>
    <property type="project" value="UniProtKB-KW"/>
</dbReference>
<dbReference type="Pfam" id="PF01471">
    <property type="entry name" value="PG_binding_1"/>
    <property type="match status" value="1"/>
</dbReference>
<dbReference type="FunFam" id="2.110.10.10:FF:000049">
    <property type="entry name" value="Predicted protein"/>
    <property type="match status" value="1"/>
</dbReference>
<dbReference type="SMART" id="SM00235">
    <property type="entry name" value="ZnMc"/>
    <property type="match status" value="1"/>
</dbReference>
<dbReference type="OrthoDB" id="406838at2759"/>
<keyword evidence="6 10" id="KW-0862">Zinc</keyword>
<keyword evidence="11" id="KW-0106">Calcium</keyword>
<evidence type="ECO:0000313" key="19">
    <source>
        <dbReference type="Proteomes" id="UP000007110"/>
    </source>
</evidence>
<reference evidence="19" key="1">
    <citation type="submission" date="2015-02" db="EMBL/GenBank/DDBJ databases">
        <title>Genome sequencing for Strongylocentrotus purpuratus.</title>
        <authorList>
            <person name="Murali S."/>
            <person name="Liu Y."/>
            <person name="Vee V."/>
            <person name="English A."/>
            <person name="Wang M."/>
            <person name="Skinner E."/>
            <person name="Han Y."/>
            <person name="Muzny D.M."/>
            <person name="Worley K.C."/>
            <person name="Gibbs R.A."/>
        </authorList>
    </citation>
    <scope>NUCLEOTIDE SEQUENCE</scope>
</reference>
<keyword evidence="8" id="KW-0865">Zymogen</keyword>
<protein>
    <recommendedName>
        <fullName evidence="17">Peptidase metallopeptidase domain-containing protein</fullName>
    </recommendedName>
</protein>
<dbReference type="GO" id="GO:0005615">
    <property type="term" value="C:extracellular space"/>
    <property type="evidence" value="ECO:0000318"/>
    <property type="project" value="GO_Central"/>
</dbReference>
<evidence type="ECO:0000256" key="8">
    <source>
        <dbReference type="ARBA" id="ARBA00023145"/>
    </source>
</evidence>
<feature type="binding site" evidence="11">
    <location>
        <position position="222"/>
    </location>
    <ligand>
        <name>Ca(2+)</name>
        <dbReference type="ChEBI" id="CHEBI:29108"/>
        <label>1</label>
    </ligand>
</feature>
<evidence type="ECO:0000256" key="2">
    <source>
        <dbReference type="ARBA" id="ARBA00022670"/>
    </source>
</evidence>
<feature type="transmembrane region" description="Helical" evidence="16">
    <location>
        <begin position="12"/>
        <end position="34"/>
    </location>
</feature>
<dbReference type="SUPFAM" id="SSF47090">
    <property type="entry name" value="PGBD-like"/>
    <property type="match status" value="1"/>
</dbReference>
<feature type="binding site" evidence="11">
    <location>
        <position position="362"/>
    </location>
    <ligand>
        <name>Ca(2+)</name>
        <dbReference type="ChEBI" id="CHEBI:29108"/>
        <label>4</label>
    </ligand>
</feature>
<evidence type="ECO:0000256" key="7">
    <source>
        <dbReference type="ARBA" id="ARBA00023049"/>
    </source>
</evidence>
<feature type="binding site" evidence="11">
    <location>
        <position position="217"/>
    </location>
    <ligand>
        <name>Ca(2+)</name>
        <dbReference type="ChEBI" id="CHEBI:29108"/>
        <label>2</label>
    </ligand>
</feature>
<comment type="cofactor">
    <cofactor evidence="11">
        <name>Zn(2+)</name>
        <dbReference type="ChEBI" id="CHEBI:29105"/>
    </cofactor>
    <text evidence="11">Binds 2 Zn(2+) ions per subunit.</text>
</comment>
<dbReference type="SUPFAM" id="SSF55486">
    <property type="entry name" value="Metalloproteases ('zincins'), catalytic domain"/>
    <property type="match status" value="1"/>
</dbReference>
<keyword evidence="4" id="KW-0677">Repeat</keyword>
<evidence type="ECO:0000259" key="17">
    <source>
        <dbReference type="SMART" id="SM00235"/>
    </source>
</evidence>
<feature type="binding site" evidence="11">
    <location>
        <position position="205"/>
    </location>
    <ligand>
        <name>Zn(2+)</name>
        <dbReference type="ChEBI" id="CHEBI:29105"/>
        <label>1</label>
    </ligand>
</feature>
<dbReference type="GO" id="GO:0030198">
    <property type="term" value="P:extracellular matrix organization"/>
    <property type="evidence" value="ECO:0000318"/>
    <property type="project" value="GO_Central"/>
</dbReference>
<feature type="active site" evidence="9">
    <location>
        <position position="243"/>
    </location>
</feature>
<dbReference type="InterPro" id="IPR018487">
    <property type="entry name" value="Hemopexin-like_repeat"/>
</dbReference>
<keyword evidence="19" id="KW-1185">Reference proteome</keyword>
<evidence type="ECO:0000256" key="4">
    <source>
        <dbReference type="ARBA" id="ARBA00022737"/>
    </source>
</evidence>
<dbReference type="InterPro" id="IPR036375">
    <property type="entry name" value="Hemopexin-like_dom_sf"/>
</dbReference>
<dbReference type="InterPro" id="IPR002477">
    <property type="entry name" value="Peptidoglycan-bd-like"/>
</dbReference>
<feature type="binding site" evidence="11">
    <location>
        <position position="190"/>
    </location>
    <ligand>
        <name>Zn(2+)</name>
        <dbReference type="ChEBI" id="CHEBI:29105"/>
        <label>1</label>
    </ligand>
</feature>
<evidence type="ECO:0000256" key="10">
    <source>
        <dbReference type="PIRSR" id="PIRSR001191-2"/>
    </source>
</evidence>
<dbReference type="PROSITE" id="PS51642">
    <property type="entry name" value="HEMOPEXIN_2"/>
    <property type="match status" value="4"/>
</dbReference>
<feature type="binding site" evidence="11">
    <location>
        <position position="197"/>
    </location>
    <ligand>
        <name>Ca(2+)</name>
        <dbReference type="ChEBI" id="CHEBI:29108"/>
        <label>3</label>
    </ligand>
</feature>
<dbReference type="Gene3D" id="3.40.390.10">
    <property type="entry name" value="Collagenase (Catalytic Domain)"/>
    <property type="match status" value="1"/>
</dbReference>
<keyword evidence="3 10" id="KW-0479">Metal-binding</keyword>
<dbReference type="Gene3D" id="2.110.10.10">
    <property type="entry name" value="Hemopexin-like domain"/>
    <property type="match status" value="1"/>
</dbReference>
<feature type="binding site" evidence="11">
    <location>
        <position position="198"/>
    </location>
    <ligand>
        <name>Ca(2+)</name>
        <dbReference type="ChEBI" id="CHEBI:29108"/>
        <label>3</label>
    </ligand>
</feature>
<dbReference type="Proteomes" id="UP000007110">
    <property type="component" value="Unassembled WGS sequence"/>
</dbReference>
<keyword evidence="16" id="KW-1133">Transmembrane helix</keyword>
<keyword evidence="16" id="KW-0812">Transmembrane</keyword>
<dbReference type="GO" id="GO:0004222">
    <property type="term" value="F:metalloendopeptidase activity"/>
    <property type="evidence" value="ECO:0000318"/>
    <property type="project" value="GO_Central"/>
</dbReference>
<evidence type="ECO:0000313" key="18">
    <source>
        <dbReference type="EnsemblMetazoa" id="XP_781575"/>
    </source>
</evidence>
<evidence type="ECO:0000256" key="12">
    <source>
        <dbReference type="PIRSR" id="PIRSR621190-4"/>
    </source>
</evidence>
<feature type="binding site" evidence="11">
    <location>
        <position position="224"/>
    </location>
    <ligand>
        <name>Ca(2+)</name>
        <dbReference type="ChEBI" id="CHEBI:29108"/>
        <label>3</label>
    </ligand>
</feature>
<dbReference type="GO" id="GO:0008270">
    <property type="term" value="F:zinc ion binding"/>
    <property type="evidence" value="ECO:0007669"/>
    <property type="project" value="InterPro"/>
</dbReference>
<proteinExistence type="inferred from homology"/>
<dbReference type="Pfam" id="PF00045">
    <property type="entry name" value="Hemopexin"/>
    <property type="match status" value="3"/>
</dbReference>
<feature type="domain" description="Peptidase metallopeptidase" evidence="17">
    <location>
        <begin position="126"/>
        <end position="287"/>
    </location>
</feature>
<dbReference type="OMA" id="DAEQWTI"/>
<keyword evidence="2" id="KW-0645">Protease</keyword>
<reference evidence="18" key="2">
    <citation type="submission" date="2021-01" db="UniProtKB">
        <authorList>
            <consortium name="EnsemblMetazoa"/>
        </authorList>
    </citation>
    <scope>IDENTIFICATION</scope>
</reference>
<feature type="binding site" evidence="10">
    <location>
        <position position="246"/>
    </location>
    <ligand>
        <name>Zn(2+)</name>
        <dbReference type="ChEBI" id="CHEBI:29105"/>
        <label>2</label>
        <note>catalytic</note>
    </ligand>
</feature>
<dbReference type="InterPro" id="IPR000585">
    <property type="entry name" value="Hemopexin-like_dom"/>
</dbReference>
<feature type="repeat" description="Hemopexin" evidence="14">
    <location>
        <begin position="306"/>
        <end position="357"/>
    </location>
</feature>
<feature type="binding site" evidence="11">
    <location>
        <position position="192"/>
    </location>
    <ligand>
        <name>Zn(2+)</name>
        <dbReference type="ChEBI" id="CHEBI:29105"/>
        <label>1</label>
    </ligand>
</feature>
<dbReference type="Pfam" id="PF00413">
    <property type="entry name" value="Peptidase_M10"/>
    <property type="match status" value="1"/>
</dbReference>
<organism evidence="18 19">
    <name type="scientific">Strongylocentrotus purpuratus</name>
    <name type="common">Purple sea urchin</name>
    <dbReference type="NCBI Taxonomy" id="7668"/>
    <lineage>
        <taxon>Eukaryota</taxon>
        <taxon>Metazoa</taxon>
        <taxon>Echinodermata</taxon>
        <taxon>Eleutherozoa</taxon>
        <taxon>Echinozoa</taxon>
        <taxon>Echinoidea</taxon>
        <taxon>Euechinoidea</taxon>
        <taxon>Echinacea</taxon>
        <taxon>Camarodonta</taxon>
        <taxon>Echinidea</taxon>
        <taxon>Strongylocentrotidae</taxon>
        <taxon>Strongylocentrotus</taxon>
    </lineage>
</organism>
<dbReference type="SMART" id="SM00120">
    <property type="entry name" value="HX"/>
    <property type="match status" value="4"/>
</dbReference>
<dbReference type="AlphaFoldDB" id="A0A7M7RD72"/>
<evidence type="ECO:0000256" key="6">
    <source>
        <dbReference type="ARBA" id="ARBA00022833"/>
    </source>
</evidence>
<feature type="binding site" evidence="11">
    <location>
        <position position="260"/>
    </location>
    <ligand>
        <name>Zn(2+)</name>
        <dbReference type="ChEBI" id="CHEBI:29105"/>
        <label>2</label>
        <note>catalytic</note>
    </ligand>
</feature>